<dbReference type="InterPro" id="IPR004320">
    <property type="entry name" value="BPS1_pln"/>
</dbReference>
<name>A0AAN9KDN1_CANGL</name>
<dbReference type="Proteomes" id="UP001367508">
    <property type="component" value="Unassembled WGS sequence"/>
</dbReference>
<comment type="caution">
    <text evidence="1">The sequence shown here is derived from an EMBL/GenBank/DDBJ whole genome shotgun (WGS) entry which is preliminary data.</text>
</comment>
<dbReference type="GO" id="GO:0048364">
    <property type="term" value="P:root development"/>
    <property type="evidence" value="ECO:0007669"/>
    <property type="project" value="InterPro"/>
</dbReference>
<reference evidence="1 2" key="1">
    <citation type="submission" date="2024-01" db="EMBL/GenBank/DDBJ databases">
        <title>The genomes of 5 underutilized Papilionoideae crops provide insights into root nodulation and disease resistanc.</title>
        <authorList>
            <person name="Jiang F."/>
        </authorList>
    </citation>
    <scope>NUCLEOTIDE SEQUENCE [LARGE SCALE GENOMIC DNA]</scope>
    <source>
        <strain evidence="1">LVBAO_FW01</strain>
        <tissue evidence="1">Leaves</tissue>
    </source>
</reference>
<protein>
    <submittedName>
        <fullName evidence="1">Uncharacterized protein</fullName>
    </submittedName>
</protein>
<accession>A0AAN9KDN1</accession>
<dbReference type="EMBL" id="JAYMYQ010000008">
    <property type="protein sequence ID" value="KAK7314851.1"/>
    <property type="molecule type" value="Genomic_DNA"/>
</dbReference>
<organism evidence="1 2">
    <name type="scientific">Canavalia gladiata</name>
    <name type="common">Sword bean</name>
    <name type="synonym">Dolichos gladiatus</name>
    <dbReference type="NCBI Taxonomy" id="3824"/>
    <lineage>
        <taxon>Eukaryota</taxon>
        <taxon>Viridiplantae</taxon>
        <taxon>Streptophyta</taxon>
        <taxon>Embryophyta</taxon>
        <taxon>Tracheophyta</taxon>
        <taxon>Spermatophyta</taxon>
        <taxon>Magnoliopsida</taxon>
        <taxon>eudicotyledons</taxon>
        <taxon>Gunneridae</taxon>
        <taxon>Pentapetalae</taxon>
        <taxon>rosids</taxon>
        <taxon>fabids</taxon>
        <taxon>Fabales</taxon>
        <taxon>Fabaceae</taxon>
        <taxon>Papilionoideae</taxon>
        <taxon>50 kb inversion clade</taxon>
        <taxon>NPAAA clade</taxon>
        <taxon>indigoferoid/millettioid clade</taxon>
        <taxon>Phaseoleae</taxon>
        <taxon>Canavalia</taxon>
    </lineage>
</organism>
<sequence>MRAASAILRNLSLRRIQPSAAVVPLPATTQFSRELTAELDTLQSQGNIDGELGLAQLLDASITTQKIALNSLVNICYIDEVDHGAMEEYLENNIDILDACNYFVERIEDTKKYVDLLRIVAHLVDTNATSRALEHLESCYDIEKRSKTIGKRGFCLKKMLRQKHETEFGEIVCGSKAMALMCCKFLELGLSFDSKSGLPLMKECHTMSSSWLRVLAEQAEGSAEKKKRRFGSLMIAELKQTVAAARELKEHIKGKGEKEKVKFCVDRLKRCCSELEDGLDFIEGKVKDLYKSLIDVRMALLGIISQA</sequence>
<evidence type="ECO:0000313" key="2">
    <source>
        <dbReference type="Proteomes" id="UP001367508"/>
    </source>
</evidence>
<evidence type="ECO:0000313" key="1">
    <source>
        <dbReference type="EMBL" id="KAK7314851.1"/>
    </source>
</evidence>
<dbReference type="PANTHER" id="PTHR31509">
    <property type="entry name" value="BPS1-LIKE PROTEIN"/>
    <property type="match status" value="1"/>
</dbReference>
<keyword evidence="2" id="KW-1185">Reference proteome</keyword>
<dbReference type="AlphaFoldDB" id="A0AAN9KDN1"/>
<dbReference type="Pfam" id="PF03087">
    <property type="entry name" value="BPS1"/>
    <property type="match status" value="1"/>
</dbReference>
<proteinExistence type="predicted"/>
<gene>
    <name evidence="1" type="ORF">VNO77_33379</name>
</gene>
<dbReference type="GO" id="GO:0048367">
    <property type="term" value="P:shoot system development"/>
    <property type="evidence" value="ECO:0007669"/>
    <property type="project" value="InterPro"/>
</dbReference>